<dbReference type="EMBL" id="VSRR010001630">
    <property type="protein sequence ID" value="MPC26659.1"/>
    <property type="molecule type" value="Genomic_DNA"/>
</dbReference>
<gene>
    <name evidence="1" type="ORF">E2C01_019806</name>
</gene>
<keyword evidence="2" id="KW-1185">Reference proteome</keyword>
<name>A0A5B7DZV3_PORTR</name>
<dbReference type="AlphaFoldDB" id="A0A5B7DZV3"/>
<dbReference type="Proteomes" id="UP000324222">
    <property type="component" value="Unassembled WGS sequence"/>
</dbReference>
<proteinExistence type="predicted"/>
<organism evidence="1 2">
    <name type="scientific">Portunus trituberculatus</name>
    <name type="common">Swimming crab</name>
    <name type="synonym">Neptunus trituberculatus</name>
    <dbReference type="NCBI Taxonomy" id="210409"/>
    <lineage>
        <taxon>Eukaryota</taxon>
        <taxon>Metazoa</taxon>
        <taxon>Ecdysozoa</taxon>
        <taxon>Arthropoda</taxon>
        <taxon>Crustacea</taxon>
        <taxon>Multicrustacea</taxon>
        <taxon>Malacostraca</taxon>
        <taxon>Eumalacostraca</taxon>
        <taxon>Eucarida</taxon>
        <taxon>Decapoda</taxon>
        <taxon>Pleocyemata</taxon>
        <taxon>Brachyura</taxon>
        <taxon>Eubrachyura</taxon>
        <taxon>Portunoidea</taxon>
        <taxon>Portunidae</taxon>
        <taxon>Portuninae</taxon>
        <taxon>Portunus</taxon>
    </lineage>
</organism>
<protein>
    <submittedName>
        <fullName evidence="1">Uncharacterized protein</fullName>
    </submittedName>
</protein>
<accession>A0A5B7DZV3</accession>
<sequence>MMQDNLNPTEISQYCLARVSCALQFTGTAGELYILPLGAEVFLRHNKEDLLGRRALFSYLHVARMFLIICALCRQLPRST</sequence>
<comment type="caution">
    <text evidence="1">The sequence shown here is derived from an EMBL/GenBank/DDBJ whole genome shotgun (WGS) entry which is preliminary data.</text>
</comment>
<reference evidence="1 2" key="1">
    <citation type="submission" date="2019-05" db="EMBL/GenBank/DDBJ databases">
        <title>Another draft genome of Portunus trituberculatus and its Hox gene families provides insights of decapod evolution.</title>
        <authorList>
            <person name="Jeong J.-H."/>
            <person name="Song I."/>
            <person name="Kim S."/>
            <person name="Choi T."/>
            <person name="Kim D."/>
            <person name="Ryu S."/>
            <person name="Kim W."/>
        </authorList>
    </citation>
    <scope>NUCLEOTIDE SEQUENCE [LARGE SCALE GENOMIC DNA]</scope>
    <source>
        <tissue evidence="1">Muscle</tissue>
    </source>
</reference>
<evidence type="ECO:0000313" key="1">
    <source>
        <dbReference type="EMBL" id="MPC26659.1"/>
    </source>
</evidence>
<evidence type="ECO:0000313" key="2">
    <source>
        <dbReference type="Proteomes" id="UP000324222"/>
    </source>
</evidence>